<dbReference type="GO" id="GO:0032259">
    <property type="term" value="P:methylation"/>
    <property type="evidence" value="ECO:0007669"/>
    <property type="project" value="UniProtKB-KW"/>
</dbReference>
<keyword evidence="2" id="KW-0949">S-adenosyl-L-methionine</keyword>
<protein>
    <submittedName>
        <fullName evidence="5">rRNA (Guanine-N1)-methyltransferase</fullName>
    </submittedName>
</protein>
<keyword evidence="1" id="KW-0862">Zinc</keyword>
<dbReference type="InterPro" id="IPR041698">
    <property type="entry name" value="Methyltransf_25"/>
</dbReference>
<dbReference type="InterPro" id="IPR048647">
    <property type="entry name" value="RlmA_N"/>
</dbReference>
<dbReference type="PIRSF" id="PIRSF018249">
    <property type="entry name" value="MyrA_prd"/>
    <property type="match status" value="1"/>
</dbReference>
<dbReference type="Pfam" id="PF21302">
    <property type="entry name" value="Zn_ribbon_RlmA"/>
    <property type="match status" value="1"/>
</dbReference>
<keyword evidence="5" id="KW-0489">Methyltransferase</keyword>
<feature type="binding site" evidence="1">
    <location>
        <position position="16"/>
    </location>
    <ligand>
        <name>Zn(2+)</name>
        <dbReference type="ChEBI" id="CHEBI:29105"/>
    </ligand>
</feature>
<sequence length="279" mass="32010">MAKFSVFKDQESLFACPICQAPMHLDLSSLICQNRHTFNIAKQGFVNFLRQTKGDKHYDMASFEKRSQILAAGYYDPILEVISERLRDLPGHSHVLDVACGEGYYSRQLAQEFDKDFMAFDLSKDSILLAARQNPQKNVAWFVGVLAQLPLREHSIDVILDIFSPANYQEFGRLLSDHGLIFKVIPHEDHLKEFRQLLPEVQAYSNQDVLEHFQESCDLLERVTIAKTWFMPSEHVQTFAEMTPLFFHANKDTLDLTSVTQLTVAGELLIGRIRDDKQS</sequence>
<feature type="domain" description="23S rRNA (guanine(745)-N(1))-methyltransferase N-terminal" evidence="4">
    <location>
        <begin position="14"/>
        <end position="49"/>
    </location>
</feature>
<evidence type="ECO:0000259" key="4">
    <source>
        <dbReference type="Pfam" id="PF21302"/>
    </source>
</evidence>
<dbReference type="Pfam" id="PF13649">
    <property type="entry name" value="Methyltransf_25"/>
    <property type="match status" value="1"/>
</dbReference>
<feature type="binding site" evidence="1">
    <location>
        <position position="36"/>
    </location>
    <ligand>
        <name>Zn(2+)</name>
        <dbReference type="ChEBI" id="CHEBI:29105"/>
    </ligand>
</feature>
<dbReference type="InterPro" id="IPR016718">
    <property type="entry name" value="rRNA_m1G-MeTrfase_A_prd"/>
</dbReference>
<dbReference type="SUPFAM" id="SSF53335">
    <property type="entry name" value="S-adenosyl-L-methionine-dependent methyltransferases"/>
    <property type="match status" value="1"/>
</dbReference>
<dbReference type="GO" id="GO:0008168">
    <property type="term" value="F:methyltransferase activity"/>
    <property type="evidence" value="ECO:0007669"/>
    <property type="project" value="UniProtKB-KW"/>
</dbReference>
<keyword evidence="5" id="KW-0808">Transferase</keyword>
<feature type="binding site" evidence="1">
    <location>
        <position position="19"/>
    </location>
    <ligand>
        <name>Zn(2+)</name>
        <dbReference type="ChEBI" id="CHEBI:29105"/>
    </ligand>
</feature>
<dbReference type="CDD" id="cd02440">
    <property type="entry name" value="AdoMet_MTases"/>
    <property type="match status" value="1"/>
</dbReference>
<reference evidence="5 6" key="1">
    <citation type="submission" date="2014-04" db="EMBL/GenBank/DDBJ databases">
        <title>Variable characteristics of bacteriocin-producing Streptococcus salivarius strains isolated from Malaysian subjects.</title>
        <authorList>
            <person name="Philip K."/>
            <person name="Barbour A."/>
        </authorList>
    </citation>
    <scope>NUCLEOTIDE SEQUENCE [LARGE SCALE GENOMIC DNA]</scope>
    <source>
        <strain evidence="5 6">NU10</strain>
    </source>
</reference>
<organism evidence="5 6">
    <name type="scientific">Streptococcus salivarius</name>
    <dbReference type="NCBI Taxonomy" id="1304"/>
    <lineage>
        <taxon>Bacteria</taxon>
        <taxon>Bacillati</taxon>
        <taxon>Bacillota</taxon>
        <taxon>Bacilli</taxon>
        <taxon>Lactobacillales</taxon>
        <taxon>Streptococcaceae</taxon>
        <taxon>Streptococcus</taxon>
    </lineage>
</organism>
<dbReference type="RefSeq" id="WP_037601498.1">
    <property type="nucleotide sequence ID" value="NZ_JADMQU010000011.1"/>
</dbReference>
<dbReference type="Proteomes" id="UP000027855">
    <property type="component" value="Unassembled WGS sequence"/>
</dbReference>
<feature type="binding site" evidence="2">
    <location>
        <begin position="102"/>
        <end position="103"/>
    </location>
    <ligand>
        <name>S-adenosyl-L-methionine</name>
        <dbReference type="ChEBI" id="CHEBI:59789"/>
    </ligand>
</feature>
<evidence type="ECO:0000256" key="2">
    <source>
        <dbReference type="PIRSR" id="PIRSR018249-2"/>
    </source>
</evidence>
<feature type="binding site" evidence="2">
    <location>
        <position position="75"/>
    </location>
    <ligand>
        <name>S-adenosyl-L-methionine</name>
        <dbReference type="ChEBI" id="CHEBI:59789"/>
    </ligand>
</feature>
<gene>
    <name evidence="5" type="ORF">DL07_01120</name>
</gene>
<feature type="domain" description="Methyltransferase" evidence="3">
    <location>
        <begin position="95"/>
        <end position="164"/>
    </location>
</feature>
<dbReference type="Gene3D" id="3.40.50.150">
    <property type="entry name" value="Vaccinia Virus protein VP39"/>
    <property type="match status" value="1"/>
</dbReference>
<evidence type="ECO:0000313" key="5">
    <source>
        <dbReference type="EMBL" id="KEO45664.1"/>
    </source>
</evidence>
<comment type="caution">
    <text evidence="5">The sequence shown here is derived from an EMBL/GenBank/DDBJ whole genome shotgun (WGS) entry which is preliminary data.</text>
</comment>
<feature type="binding site" evidence="2">
    <location>
        <position position="190"/>
    </location>
    <ligand>
        <name>S-adenosyl-L-methionine</name>
        <dbReference type="ChEBI" id="CHEBI:59789"/>
    </ligand>
</feature>
<keyword evidence="1" id="KW-0479">Metal-binding</keyword>
<dbReference type="GO" id="GO:0046872">
    <property type="term" value="F:metal ion binding"/>
    <property type="evidence" value="ECO:0007669"/>
    <property type="project" value="UniProtKB-KW"/>
</dbReference>
<evidence type="ECO:0000256" key="1">
    <source>
        <dbReference type="PIRSR" id="PIRSR018249-1"/>
    </source>
</evidence>
<dbReference type="InterPro" id="IPR029063">
    <property type="entry name" value="SAM-dependent_MTases_sf"/>
</dbReference>
<dbReference type="AlphaFoldDB" id="A0A074JHY9"/>
<dbReference type="EMBL" id="JJMT01000010">
    <property type="protein sequence ID" value="KEO45664.1"/>
    <property type="molecule type" value="Genomic_DNA"/>
</dbReference>
<proteinExistence type="predicted"/>
<evidence type="ECO:0000313" key="6">
    <source>
        <dbReference type="Proteomes" id="UP000027855"/>
    </source>
</evidence>
<name>A0A074JHY9_STRSL</name>
<feature type="binding site" evidence="1">
    <location>
        <position position="32"/>
    </location>
    <ligand>
        <name>Zn(2+)</name>
        <dbReference type="ChEBI" id="CHEBI:29105"/>
    </ligand>
</feature>
<evidence type="ECO:0000259" key="3">
    <source>
        <dbReference type="Pfam" id="PF13649"/>
    </source>
</evidence>
<accession>A0A074JHY9</accession>